<dbReference type="InterPro" id="IPR040096">
    <property type="entry name" value="Ric1"/>
</dbReference>
<dbReference type="EMBL" id="HBUE01125135">
    <property type="protein sequence ID" value="CAG6494377.1"/>
    <property type="molecule type" value="Transcribed_RNA"/>
</dbReference>
<dbReference type="PANTHER" id="PTHR22746:SF10">
    <property type="entry name" value="GUANINE NUCLEOTIDE EXCHANGE FACTOR SUBUNIT RIC1"/>
    <property type="match status" value="1"/>
</dbReference>
<reference evidence="1" key="1">
    <citation type="submission" date="2021-05" db="EMBL/GenBank/DDBJ databases">
        <authorList>
            <person name="Alioto T."/>
            <person name="Alioto T."/>
            <person name="Gomez Garrido J."/>
        </authorList>
    </citation>
    <scope>NUCLEOTIDE SEQUENCE</scope>
</reference>
<organism evidence="1">
    <name type="scientific">Culex pipiens</name>
    <name type="common">House mosquito</name>
    <dbReference type="NCBI Taxonomy" id="7175"/>
    <lineage>
        <taxon>Eukaryota</taxon>
        <taxon>Metazoa</taxon>
        <taxon>Ecdysozoa</taxon>
        <taxon>Arthropoda</taxon>
        <taxon>Hexapoda</taxon>
        <taxon>Insecta</taxon>
        <taxon>Pterygota</taxon>
        <taxon>Neoptera</taxon>
        <taxon>Endopterygota</taxon>
        <taxon>Diptera</taxon>
        <taxon>Nematocera</taxon>
        <taxon>Culicoidea</taxon>
        <taxon>Culicidae</taxon>
        <taxon>Culicinae</taxon>
        <taxon>Culicini</taxon>
        <taxon>Culex</taxon>
        <taxon>Culex</taxon>
    </lineage>
</organism>
<protein>
    <submittedName>
        <fullName evidence="1">Guanine nucleotide exchange factor subunit Rich</fullName>
    </submittedName>
</protein>
<dbReference type="AlphaFoldDB" id="A0A8D8CNH0"/>
<dbReference type="GO" id="GO:0042147">
    <property type="term" value="P:retrograde transport, endosome to Golgi"/>
    <property type="evidence" value="ECO:0007669"/>
    <property type="project" value="TreeGrafter"/>
</dbReference>
<dbReference type="GO" id="GO:0000139">
    <property type="term" value="C:Golgi membrane"/>
    <property type="evidence" value="ECO:0007669"/>
    <property type="project" value="TreeGrafter"/>
</dbReference>
<proteinExistence type="predicted"/>
<dbReference type="GO" id="GO:0005829">
    <property type="term" value="C:cytosol"/>
    <property type="evidence" value="ECO:0007669"/>
    <property type="project" value="TreeGrafter"/>
</dbReference>
<dbReference type="SUPFAM" id="SSF117289">
    <property type="entry name" value="Nucleoporin domain"/>
    <property type="match status" value="1"/>
</dbReference>
<sequence>MYFSIGWPRVINCNYKNIRKIVCDRVKILFTILTDDTLAIWYTKPCVPIAAKVRSAECLEKYGSNTTVEWKPDSSMLLVVTANGTLFMYTLIVSDTPKGVYNQTDSPYSNLRRDSAELFLKETIPSLRLSLVSGEKCLNSVSKS</sequence>
<dbReference type="GO" id="GO:0034066">
    <property type="term" value="C:Ric1-Rgp1 guanyl-nucleotide exchange factor complex"/>
    <property type="evidence" value="ECO:0007669"/>
    <property type="project" value="InterPro"/>
</dbReference>
<dbReference type="GO" id="GO:0006886">
    <property type="term" value="P:intracellular protein transport"/>
    <property type="evidence" value="ECO:0007669"/>
    <property type="project" value="InterPro"/>
</dbReference>
<name>A0A8D8CNH0_CULPI</name>
<evidence type="ECO:0000313" key="1">
    <source>
        <dbReference type="EMBL" id="CAG6494377.1"/>
    </source>
</evidence>
<dbReference type="PANTHER" id="PTHR22746">
    <property type="entry name" value="RAB6A-GEF COMPLEX PARTNER PROTEIN 1"/>
    <property type="match status" value="1"/>
</dbReference>
<accession>A0A8D8CNH0</accession>